<evidence type="ECO:0000256" key="9">
    <source>
        <dbReference type="ARBA" id="ARBA00023136"/>
    </source>
</evidence>
<dbReference type="InterPro" id="IPR005665">
    <property type="entry name" value="SecF_bac"/>
</dbReference>
<protein>
    <recommendedName>
        <fullName evidence="10 11">Multifunctional fusion protein</fullName>
    </recommendedName>
    <domain>
        <recommendedName>
            <fullName evidence="10">Protein translocase subunit SecD</fullName>
        </recommendedName>
    </domain>
    <domain>
        <recommendedName>
            <fullName evidence="11">Protein-export membrane protein SecF</fullName>
        </recommendedName>
    </domain>
</protein>
<dbReference type="NCBIfam" id="NF009583">
    <property type="entry name" value="PRK13024.1-3"/>
    <property type="match status" value="1"/>
</dbReference>
<feature type="transmembrane region" description="Helical" evidence="10">
    <location>
        <begin position="491"/>
        <end position="512"/>
    </location>
</feature>
<comment type="subunit">
    <text evidence="10">Forms a complex with SecF. Part of the essential Sec protein translocation apparatus which comprises SecA, SecYEG and auxiliary proteins SecDF-YajC and YidC.</text>
</comment>
<dbReference type="RefSeq" id="WP_007092173.1">
    <property type="nucleotide sequence ID" value="NZ_CP004388.1"/>
</dbReference>
<dbReference type="Pfam" id="PF21760">
    <property type="entry name" value="SecD_1st"/>
    <property type="match status" value="1"/>
</dbReference>
<comment type="similarity">
    <text evidence="10">Belongs to the SecD/SecF family. SecD subfamily.</text>
</comment>
<feature type="domain" description="SecDF P1 head subdomain" evidence="14">
    <location>
        <begin position="232"/>
        <end position="343"/>
    </location>
</feature>
<dbReference type="PANTHER" id="PTHR30081:SF1">
    <property type="entry name" value="PROTEIN TRANSLOCASE SUBUNIT SECD"/>
    <property type="match status" value="1"/>
</dbReference>
<dbReference type="Gene3D" id="1.20.1640.10">
    <property type="entry name" value="Multidrug efflux transporter AcrB transmembrane domain"/>
    <property type="match status" value="2"/>
</dbReference>
<dbReference type="Gene3D" id="3.30.70.3400">
    <property type="match status" value="2"/>
</dbReference>
<dbReference type="NCBIfam" id="TIGR01129">
    <property type="entry name" value="secD"/>
    <property type="match status" value="1"/>
</dbReference>
<evidence type="ECO:0000256" key="4">
    <source>
        <dbReference type="ARBA" id="ARBA00022519"/>
    </source>
</evidence>
<feature type="transmembrane region" description="Helical" evidence="10">
    <location>
        <begin position="364"/>
        <end position="384"/>
    </location>
</feature>
<comment type="subcellular location">
    <subcellularLocation>
        <location evidence="1 10">Cell membrane</location>
        <topology evidence="1 10">Multi-pass membrane protein</topology>
    </subcellularLocation>
</comment>
<keyword evidence="7 10" id="KW-1133">Transmembrane helix</keyword>
<name>A0AB72UD23_9PROT</name>
<feature type="transmembrane region" description="Helical" evidence="10">
    <location>
        <begin position="670"/>
        <end position="691"/>
    </location>
</feature>
<dbReference type="PANTHER" id="PTHR30081">
    <property type="entry name" value="PROTEIN-EXPORT MEMBRANE PROTEIN SEC"/>
    <property type="match status" value="1"/>
</dbReference>
<feature type="transmembrane region" description="Helical" evidence="10">
    <location>
        <begin position="805"/>
        <end position="827"/>
    </location>
</feature>
<organism evidence="15 16">
    <name type="scientific">Thalassospira xiamenensis M-5 = DSM 17429</name>
    <dbReference type="NCBI Taxonomy" id="1123366"/>
    <lineage>
        <taxon>Bacteria</taxon>
        <taxon>Pseudomonadati</taxon>
        <taxon>Pseudomonadota</taxon>
        <taxon>Alphaproteobacteria</taxon>
        <taxon>Rhodospirillales</taxon>
        <taxon>Thalassospiraceae</taxon>
        <taxon>Thalassospira</taxon>
    </lineage>
</organism>
<feature type="domain" description="Protein translocase subunit SecDF P1" evidence="13">
    <location>
        <begin position="162"/>
        <end position="219"/>
    </location>
</feature>
<feature type="domain" description="Protein export membrane protein SecD/SecF C-terminal" evidence="12">
    <location>
        <begin position="643"/>
        <end position="828"/>
    </location>
</feature>
<dbReference type="InterPro" id="IPR055344">
    <property type="entry name" value="SecD_SecF_C_bact"/>
</dbReference>
<dbReference type="GO" id="GO:0043952">
    <property type="term" value="P:protein transport by the Sec complex"/>
    <property type="evidence" value="ECO:0007669"/>
    <property type="project" value="UniProtKB-UniRule"/>
</dbReference>
<dbReference type="SUPFAM" id="SSF82866">
    <property type="entry name" value="Multidrug efflux transporter AcrB transmembrane domain"/>
    <property type="match status" value="2"/>
</dbReference>
<evidence type="ECO:0000259" key="12">
    <source>
        <dbReference type="Pfam" id="PF02355"/>
    </source>
</evidence>
<feature type="transmembrane region" description="Helical" evidence="10">
    <location>
        <begin position="698"/>
        <end position="719"/>
    </location>
</feature>
<dbReference type="InterPro" id="IPR048634">
    <property type="entry name" value="SecD_SecF_C"/>
</dbReference>
<dbReference type="NCBIfam" id="TIGR00916">
    <property type="entry name" value="2A0604s01"/>
    <property type="match status" value="2"/>
</dbReference>
<feature type="transmembrane region" description="Helical" evidence="10">
    <location>
        <begin position="725"/>
        <end position="746"/>
    </location>
</feature>
<dbReference type="InterPro" id="IPR005791">
    <property type="entry name" value="SecD"/>
</dbReference>
<evidence type="ECO:0000256" key="11">
    <source>
        <dbReference type="HAMAP-Rule" id="MF_01464"/>
    </source>
</evidence>
<feature type="domain" description="Protein export membrane protein SecD/SecF C-terminal" evidence="12">
    <location>
        <begin position="346"/>
        <end position="512"/>
    </location>
</feature>
<feature type="transmembrane region" description="Helical" evidence="10">
    <location>
        <begin position="415"/>
        <end position="435"/>
    </location>
</feature>
<feature type="transmembrane region" description="Helical" evidence="10">
    <location>
        <begin position="767"/>
        <end position="793"/>
    </location>
</feature>
<dbReference type="GO" id="GO:0065002">
    <property type="term" value="P:intracellular protein transmembrane transport"/>
    <property type="evidence" value="ECO:0007669"/>
    <property type="project" value="UniProtKB-UniRule"/>
</dbReference>
<feature type="transmembrane region" description="Helical" evidence="10">
    <location>
        <begin position="460"/>
        <end position="479"/>
    </location>
</feature>
<dbReference type="PRINTS" id="PR01755">
    <property type="entry name" value="SECFTRNLCASE"/>
</dbReference>
<evidence type="ECO:0000313" key="16">
    <source>
        <dbReference type="Proteomes" id="UP000007127"/>
    </source>
</evidence>
<dbReference type="HAMAP" id="MF_01463_B">
    <property type="entry name" value="SecD_B"/>
    <property type="match status" value="1"/>
</dbReference>
<dbReference type="GO" id="GO:0005886">
    <property type="term" value="C:plasma membrane"/>
    <property type="evidence" value="ECO:0007669"/>
    <property type="project" value="UniProtKB-SubCell"/>
</dbReference>
<evidence type="ECO:0000256" key="6">
    <source>
        <dbReference type="ARBA" id="ARBA00022927"/>
    </source>
</evidence>
<keyword evidence="2 10" id="KW-0813">Transport</keyword>
<comment type="function">
    <text evidence="10">Part of the Sec protein translocase complex. Interacts with the SecYEG preprotein conducting channel. SecDF uses the proton motive force (PMF) to complete protein translocation after the ATP-dependent function of SecA.</text>
</comment>
<dbReference type="InterPro" id="IPR022646">
    <property type="entry name" value="SecD/SecF_CS"/>
</dbReference>
<keyword evidence="3 10" id="KW-1003">Cell membrane</keyword>
<dbReference type="InterPro" id="IPR022813">
    <property type="entry name" value="SecD/SecF_arch_bac"/>
</dbReference>
<dbReference type="Gene3D" id="3.30.1360.200">
    <property type="match status" value="1"/>
</dbReference>
<keyword evidence="8 10" id="KW-0811">Translocation</keyword>
<sequence>MRTSRWRVVVYSLVLLTGFLTALPNLFTPAQLADWPSFLPTRQVALGLDLRGGSHLVLEIDTAAMIAERLEITRDDVTNALRKANVDTNSIQISNDQVIVSLSDTKDHDGALDALEDLANVQVETPRHGSTAEFVITAPSDNSIHIALSEQGIRNRVDASAQQSLEIIRSRIDQIGVSEPTIQRIGSDRVLVQLPGVQDPSQVRKLLGSTAKLGFYMLADRSRTDKRDSSVLTLQDKDGQSYHLHRTPALSGDHLTDSHAGFDPQSHQPVVNFRFDTAGAAKFADITRANVGKPFAIVLDNEVLSAPVIREAITGGSGQISGSFTVGETVTLSALLRAGSLPAPMTVIEERTVGPDLGADAIEMGLYTGLIGLALVTGLMFLLYGRWGLIANLALGLNVILTFGALGLMGATLTLPGIAGIVLGIGLAVDANVLINERIREETKRGLSAFMALDSGFKRAYATIVDSNITTLIATALLFEFGSGPVRGFAITMGLGIVISMFTAVAVVRVIMTEIVWRTRMKKLVIEPLWRFMPEKTSISFMRARFLGIGMSLLLSAISIGLFFKPGLDYGVDFKGGIQVEVASGSANNGNSPLDLGALRQELSTLGLGDVSLQDIGKDGHILIRVERQPGGEQTQTAAVETVKKAVQSIDPAADFERTEVVGPKVSGELAQSGVSAVIFASLAMLCYIWWRFEWPFAVGAIVTLILDVTKTIGFFAIMGLDFNLTAIAALLTLIGYSVNDKVVVYDRMRENLRLYRKMPMREIIDMSINQSLARCLFTSLTTLFAMVPMAIWGGSAVESFAVPMVFGVVIATTSSIYIAAPILLFLDTWRQKQRQKHARLASETDIDDNPLIKASS</sequence>
<dbReference type="GO" id="GO:0015450">
    <property type="term" value="F:protein-transporting ATPase activity"/>
    <property type="evidence" value="ECO:0007669"/>
    <property type="project" value="InterPro"/>
</dbReference>
<dbReference type="AlphaFoldDB" id="A0AB72UD23"/>
<evidence type="ECO:0000259" key="14">
    <source>
        <dbReference type="Pfam" id="PF22599"/>
    </source>
</evidence>
<evidence type="ECO:0000256" key="8">
    <source>
        <dbReference type="ARBA" id="ARBA00023010"/>
    </source>
</evidence>
<dbReference type="EMBL" id="CP004388">
    <property type="protein sequence ID" value="AJD51989.1"/>
    <property type="molecule type" value="Genomic_DNA"/>
</dbReference>
<keyword evidence="9 10" id="KW-0472">Membrane</keyword>
<evidence type="ECO:0000256" key="5">
    <source>
        <dbReference type="ARBA" id="ARBA00022692"/>
    </source>
</evidence>
<evidence type="ECO:0000256" key="2">
    <source>
        <dbReference type="ARBA" id="ARBA00022448"/>
    </source>
</evidence>
<dbReference type="GeneID" id="31927544"/>
<comment type="similarity">
    <text evidence="11">Belongs to the SecD/SecF family. SecF subfamily.</text>
</comment>
<proteinExistence type="inferred from homology"/>
<gene>
    <name evidence="11" type="primary">secF</name>
    <name evidence="10" type="synonym">secD</name>
    <name evidence="15" type="ORF">TH3_09365</name>
</gene>
<keyword evidence="5 10" id="KW-0812">Transmembrane</keyword>
<dbReference type="InterPro" id="IPR054384">
    <property type="entry name" value="SecDF_P1_head"/>
</dbReference>
<accession>A0AB72UD23</accession>
<dbReference type="Pfam" id="PF02355">
    <property type="entry name" value="SecD_SecF_C"/>
    <property type="match status" value="2"/>
</dbReference>
<evidence type="ECO:0000259" key="13">
    <source>
        <dbReference type="Pfam" id="PF21760"/>
    </source>
</evidence>
<dbReference type="HAMAP" id="MF_01464_B">
    <property type="entry name" value="SecF_B"/>
    <property type="match status" value="1"/>
</dbReference>
<dbReference type="Pfam" id="PF22599">
    <property type="entry name" value="SecDF_P1_head"/>
    <property type="match status" value="1"/>
</dbReference>
<evidence type="ECO:0000313" key="15">
    <source>
        <dbReference type="EMBL" id="AJD51989.1"/>
    </source>
</evidence>
<comment type="subunit">
    <text evidence="11">Forms a complex with SecD. Part of the essential Sec protein translocation apparatus which comprises SecA, SecYEG and auxiliary proteins SecDF-YajC and YidC.</text>
</comment>
<dbReference type="KEGG" id="txi:TH3_09365"/>
<dbReference type="NCBIfam" id="TIGR00966">
    <property type="entry name" value="transloc_SecF"/>
    <property type="match status" value="1"/>
</dbReference>
<keyword evidence="4" id="KW-0997">Cell inner membrane</keyword>
<reference evidence="15 16" key="1">
    <citation type="journal article" date="2012" name="J. Bacteriol.">
        <title>Genome sequence of Thalassospira xiamenensis type strain M-5.</title>
        <authorList>
            <person name="Lai Q."/>
            <person name="Shao Z."/>
        </authorList>
    </citation>
    <scope>NUCLEOTIDE SEQUENCE [LARGE SCALE GENOMIC DNA]</scope>
    <source>
        <strain evidence="15 16">M-5</strain>
    </source>
</reference>
<dbReference type="FunFam" id="1.20.1640.10:FF:000004">
    <property type="entry name" value="Protein translocase subunit SecD"/>
    <property type="match status" value="1"/>
</dbReference>
<feature type="transmembrane region" description="Helical" evidence="10">
    <location>
        <begin position="546"/>
        <end position="564"/>
    </location>
</feature>
<dbReference type="Proteomes" id="UP000007127">
    <property type="component" value="Chromosome"/>
</dbReference>
<evidence type="ECO:0000256" key="1">
    <source>
        <dbReference type="ARBA" id="ARBA00004651"/>
    </source>
</evidence>
<evidence type="ECO:0000256" key="3">
    <source>
        <dbReference type="ARBA" id="ARBA00022475"/>
    </source>
</evidence>
<dbReference type="FunFam" id="3.30.1360.200:FF:000002">
    <property type="entry name" value="Preprotein translocase subunit SecD"/>
    <property type="match status" value="1"/>
</dbReference>
<dbReference type="InterPro" id="IPR022645">
    <property type="entry name" value="SecD/SecF_bac"/>
</dbReference>
<keyword evidence="6 10" id="KW-0653">Protein transport</keyword>
<evidence type="ECO:0000256" key="7">
    <source>
        <dbReference type="ARBA" id="ARBA00022989"/>
    </source>
</evidence>
<evidence type="ECO:0000256" key="10">
    <source>
        <dbReference type="HAMAP-Rule" id="MF_01463"/>
    </source>
</evidence>
<comment type="caution">
    <text evidence="10">Lacks conserved residue(s) required for the propagation of feature annotation.</text>
</comment>
<dbReference type="InterPro" id="IPR048631">
    <property type="entry name" value="SecD_1st"/>
</dbReference>
<dbReference type="GO" id="GO:0006605">
    <property type="term" value="P:protein targeting"/>
    <property type="evidence" value="ECO:0007669"/>
    <property type="project" value="UniProtKB-UniRule"/>
</dbReference>
<feature type="transmembrane region" description="Helical" evidence="10">
    <location>
        <begin position="389"/>
        <end position="409"/>
    </location>
</feature>
<dbReference type="Pfam" id="PF07549">
    <property type="entry name" value="Sec_GG"/>
    <property type="match status" value="2"/>
</dbReference>